<dbReference type="EMBL" id="MRZV01000190">
    <property type="protein sequence ID" value="PIK56021.1"/>
    <property type="molecule type" value="Genomic_DNA"/>
</dbReference>
<sequence>MSKYFDLKAKRTDAVAPRSLFGTTNEIKDKKALREAKNLKTPEKPLKPDKLADYKPDDVNQVMTNEENKYSDQKDKAKHANMKLKQAELNALNFHPQASTVQSGRPDNALAFQPQRNYSPYRHDVKLHPRDIALAEQYNRFGFELRNDASYDHYKASPSNDNYQVLGNVLGKGGLFSYKGQEYATVEPNSKPPKHL</sequence>
<evidence type="ECO:0000313" key="2">
    <source>
        <dbReference type="EMBL" id="PIK56021.1"/>
    </source>
</evidence>
<reference evidence="2 3" key="1">
    <citation type="journal article" date="2017" name="PLoS Biol.">
        <title>The sea cucumber genome provides insights into morphological evolution and visceral regeneration.</title>
        <authorList>
            <person name="Zhang X."/>
            <person name="Sun L."/>
            <person name="Yuan J."/>
            <person name="Sun Y."/>
            <person name="Gao Y."/>
            <person name="Zhang L."/>
            <person name="Li S."/>
            <person name="Dai H."/>
            <person name="Hamel J.F."/>
            <person name="Liu C."/>
            <person name="Yu Y."/>
            <person name="Liu S."/>
            <person name="Lin W."/>
            <person name="Guo K."/>
            <person name="Jin S."/>
            <person name="Xu P."/>
            <person name="Storey K.B."/>
            <person name="Huan P."/>
            <person name="Zhang T."/>
            <person name="Zhou Y."/>
            <person name="Zhang J."/>
            <person name="Lin C."/>
            <person name="Li X."/>
            <person name="Xing L."/>
            <person name="Huo D."/>
            <person name="Sun M."/>
            <person name="Wang L."/>
            <person name="Mercier A."/>
            <person name="Li F."/>
            <person name="Yang H."/>
            <person name="Xiang J."/>
        </authorList>
    </citation>
    <scope>NUCLEOTIDE SEQUENCE [LARGE SCALE GENOMIC DNA]</scope>
    <source>
        <strain evidence="2">Shaxun</strain>
        <tissue evidence="2">Muscle</tissue>
    </source>
</reference>
<dbReference type="OrthoDB" id="5977581at2759"/>
<gene>
    <name evidence="2" type="ORF">BSL78_07046</name>
</gene>
<organism evidence="2 3">
    <name type="scientific">Stichopus japonicus</name>
    <name type="common">Sea cucumber</name>
    <dbReference type="NCBI Taxonomy" id="307972"/>
    <lineage>
        <taxon>Eukaryota</taxon>
        <taxon>Metazoa</taxon>
        <taxon>Echinodermata</taxon>
        <taxon>Eleutherozoa</taxon>
        <taxon>Echinozoa</taxon>
        <taxon>Holothuroidea</taxon>
        <taxon>Aspidochirotacea</taxon>
        <taxon>Aspidochirotida</taxon>
        <taxon>Stichopodidae</taxon>
        <taxon>Apostichopus</taxon>
    </lineage>
</organism>
<protein>
    <submittedName>
        <fullName evidence="2">Uncharacterized protein</fullName>
    </submittedName>
</protein>
<accession>A0A2G8L6X8</accession>
<dbReference type="AlphaFoldDB" id="A0A2G8L6X8"/>
<proteinExistence type="predicted"/>
<evidence type="ECO:0000256" key="1">
    <source>
        <dbReference type="SAM" id="MobiDB-lite"/>
    </source>
</evidence>
<name>A0A2G8L6X8_STIJA</name>
<feature type="region of interest" description="Disordered" evidence="1">
    <location>
        <begin position="36"/>
        <end position="55"/>
    </location>
</feature>
<dbReference type="Proteomes" id="UP000230750">
    <property type="component" value="Unassembled WGS sequence"/>
</dbReference>
<keyword evidence="3" id="KW-1185">Reference proteome</keyword>
<evidence type="ECO:0000313" key="3">
    <source>
        <dbReference type="Proteomes" id="UP000230750"/>
    </source>
</evidence>
<comment type="caution">
    <text evidence="2">The sequence shown here is derived from an EMBL/GenBank/DDBJ whole genome shotgun (WGS) entry which is preliminary data.</text>
</comment>